<dbReference type="STRING" id="289078.A0A2X0MNA0"/>
<dbReference type="Pfam" id="PF13602">
    <property type="entry name" value="ADH_zinc_N_2"/>
    <property type="match status" value="1"/>
</dbReference>
<dbReference type="AlphaFoldDB" id="A0A2X0MNA0"/>
<dbReference type="Gene3D" id="3.90.180.10">
    <property type="entry name" value="Medium-chain alcohol dehydrogenases, catalytic domain"/>
    <property type="match status" value="1"/>
</dbReference>
<evidence type="ECO:0000313" key="1">
    <source>
        <dbReference type="EMBL" id="SCZ90787.1"/>
    </source>
</evidence>
<evidence type="ECO:0000313" key="2">
    <source>
        <dbReference type="Proteomes" id="UP000249723"/>
    </source>
</evidence>
<name>A0A2X0MNA0_9BASI</name>
<dbReference type="Proteomes" id="UP000249723">
    <property type="component" value="Unassembled WGS sequence"/>
</dbReference>
<protein>
    <submittedName>
        <fullName evidence="1">BZ3500_MvSof-1268-A1-R1_Chr1-3g02250 protein</fullName>
    </submittedName>
</protein>
<organism evidence="1 2">
    <name type="scientific">Microbotryum saponariae</name>
    <dbReference type="NCBI Taxonomy" id="289078"/>
    <lineage>
        <taxon>Eukaryota</taxon>
        <taxon>Fungi</taxon>
        <taxon>Dikarya</taxon>
        <taxon>Basidiomycota</taxon>
        <taxon>Pucciniomycotina</taxon>
        <taxon>Microbotryomycetes</taxon>
        <taxon>Microbotryales</taxon>
        <taxon>Microbotryaceae</taxon>
        <taxon>Microbotryum</taxon>
    </lineage>
</organism>
<proteinExistence type="predicted"/>
<dbReference type="OrthoDB" id="9930022at2759"/>
<dbReference type="Gene3D" id="3.40.50.720">
    <property type="entry name" value="NAD(P)-binding Rossmann-like Domain"/>
    <property type="match status" value="1"/>
</dbReference>
<keyword evidence="2" id="KW-1185">Reference proteome</keyword>
<accession>A0A2X0MNA0</accession>
<dbReference type="EMBL" id="FMWP01000014">
    <property type="protein sequence ID" value="SCZ90787.1"/>
    <property type="molecule type" value="Genomic_DNA"/>
</dbReference>
<reference evidence="2" key="1">
    <citation type="submission" date="2016-10" db="EMBL/GenBank/DDBJ databases">
        <authorList>
            <person name="Jeantristanb JTB J.-T."/>
            <person name="Ricardo R."/>
        </authorList>
    </citation>
    <scope>NUCLEOTIDE SEQUENCE [LARGE SCALE GENOMIC DNA]</scope>
</reference>
<sequence length="132" mass="15448">MIFIELIKQISRLPSPSVSVLGSPWWWLHHHRWRCDRLGTDKRRNGVLVQPSDGLEDFMELLRPQAEAEALSAKWRYSCISLKASKDRLQKGVKLIQDKGMKVVVDSEYEFDDVEKAFEKLRTRRARGHCKL</sequence>
<gene>
    <name evidence="1" type="ORF">BZ3500_MVSOF-1268-A1-R1_CHR1-3G02250</name>
</gene>